<evidence type="ECO:0000259" key="8">
    <source>
        <dbReference type="Pfam" id="PF08281"/>
    </source>
</evidence>
<dbReference type="InterPro" id="IPR036388">
    <property type="entry name" value="WH-like_DNA-bd_sf"/>
</dbReference>
<evidence type="ECO:0000256" key="4">
    <source>
        <dbReference type="ARBA" id="ARBA00023082"/>
    </source>
</evidence>
<keyword evidence="6" id="KW-0804">Transcription</keyword>
<evidence type="ECO:0000313" key="9">
    <source>
        <dbReference type="EMBL" id="GAB10953.1"/>
    </source>
</evidence>
<dbReference type="InterPro" id="IPR007627">
    <property type="entry name" value="RNA_pol_sigma70_r2"/>
</dbReference>
<dbReference type="NCBIfam" id="TIGR02937">
    <property type="entry name" value="sigma70-ECF"/>
    <property type="match status" value="1"/>
</dbReference>
<dbReference type="SUPFAM" id="SSF88946">
    <property type="entry name" value="Sigma2 domain of RNA polymerase sigma factors"/>
    <property type="match status" value="1"/>
</dbReference>
<dbReference type="InterPro" id="IPR013324">
    <property type="entry name" value="RNA_pol_sigma_r3/r4-like"/>
</dbReference>
<dbReference type="InterPro" id="IPR032710">
    <property type="entry name" value="NTF2-like_dom_sf"/>
</dbReference>
<evidence type="ECO:0000256" key="3">
    <source>
        <dbReference type="ARBA" id="ARBA00023015"/>
    </source>
</evidence>
<dbReference type="InterPro" id="IPR014284">
    <property type="entry name" value="RNA_pol_sigma-70_dom"/>
</dbReference>
<feature type="domain" description="RNA polymerase sigma-70 region 2" evidence="7">
    <location>
        <begin position="41"/>
        <end position="105"/>
    </location>
</feature>
<proteinExistence type="inferred from homology"/>
<dbReference type="PANTHER" id="PTHR43133">
    <property type="entry name" value="RNA POLYMERASE ECF-TYPE SIGMA FACTO"/>
    <property type="match status" value="1"/>
</dbReference>
<dbReference type="Pfam" id="PF04542">
    <property type="entry name" value="Sigma70_r2"/>
    <property type="match status" value="1"/>
</dbReference>
<name>G7H528_9ACTN</name>
<organism evidence="9 10">
    <name type="scientific">Gordonia araii NBRC 100433</name>
    <dbReference type="NCBI Taxonomy" id="1073574"/>
    <lineage>
        <taxon>Bacteria</taxon>
        <taxon>Bacillati</taxon>
        <taxon>Actinomycetota</taxon>
        <taxon>Actinomycetes</taxon>
        <taxon>Mycobacteriales</taxon>
        <taxon>Gordoniaceae</taxon>
        <taxon>Gordonia</taxon>
    </lineage>
</organism>
<dbReference type="Gene3D" id="1.10.10.10">
    <property type="entry name" value="Winged helix-like DNA-binding domain superfamily/Winged helix DNA-binding domain"/>
    <property type="match status" value="1"/>
</dbReference>
<dbReference type="InterPro" id="IPR014305">
    <property type="entry name" value="RNA_pol_sigma-G_actinobac"/>
</dbReference>
<feature type="domain" description="RNA polymerase sigma factor 70 region 4 type 2" evidence="8">
    <location>
        <begin position="159"/>
        <end position="211"/>
    </location>
</feature>
<comment type="caution">
    <text evidence="9">The sequence shown here is derived from an EMBL/GenBank/DDBJ whole genome shotgun (WGS) entry which is preliminary data.</text>
</comment>
<dbReference type="EMBL" id="BAEE01000063">
    <property type="protein sequence ID" value="GAB10953.1"/>
    <property type="molecule type" value="Genomic_DNA"/>
</dbReference>
<protein>
    <submittedName>
        <fullName evidence="9">Putative RNA polymerase ECF-type sigma factor</fullName>
    </submittedName>
</protein>
<dbReference type="CDD" id="cd06171">
    <property type="entry name" value="Sigma70_r4"/>
    <property type="match status" value="1"/>
</dbReference>
<dbReference type="Gene3D" id="1.10.1740.10">
    <property type="match status" value="1"/>
</dbReference>
<evidence type="ECO:0000256" key="5">
    <source>
        <dbReference type="ARBA" id="ARBA00023125"/>
    </source>
</evidence>
<keyword evidence="4" id="KW-0731">Sigma factor</keyword>
<accession>G7H528</accession>
<dbReference type="InterPro" id="IPR013325">
    <property type="entry name" value="RNA_pol_sigma_r2"/>
</dbReference>
<evidence type="ECO:0000256" key="1">
    <source>
        <dbReference type="ARBA" id="ARBA00010641"/>
    </source>
</evidence>
<evidence type="ECO:0000256" key="2">
    <source>
        <dbReference type="ARBA" id="ARBA00011344"/>
    </source>
</evidence>
<keyword evidence="3" id="KW-0805">Transcription regulation</keyword>
<dbReference type="Proteomes" id="UP000035088">
    <property type="component" value="Unassembled WGS sequence"/>
</dbReference>
<gene>
    <name evidence="9" type="ORF">GOARA_063_01520</name>
</gene>
<dbReference type="SUPFAM" id="SSF54427">
    <property type="entry name" value="NTF2-like"/>
    <property type="match status" value="1"/>
</dbReference>
<comment type="subunit">
    <text evidence="2">Interacts transiently with the RNA polymerase catalytic core formed by RpoA, RpoB, RpoC and RpoZ (2 alpha, 1 beta, 1 beta' and 1 omega subunit) to form the RNA polymerase holoenzyme that can initiate transcription.</text>
</comment>
<evidence type="ECO:0000313" key="10">
    <source>
        <dbReference type="Proteomes" id="UP000035088"/>
    </source>
</evidence>
<dbReference type="InterPro" id="IPR013249">
    <property type="entry name" value="RNA_pol_sigma70_r4_t2"/>
</dbReference>
<dbReference type="GO" id="GO:0003677">
    <property type="term" value="F:DNA binding"/>
    <property type="evidence" value="ECO:0007669"/>
    <property type="project" value="UniProtKB-KW"/>
</dbReference>
<dbReference type="PANTHER" id="PTHR43133:SF65">
    <property type="entry name" value="ECF RNA POLYMERASE SIGMA FACTOR SIGG"/>
    <property type="match status" value="1"/>
</dbReference>
<evidence type="ECO:0000256" key="6">
    <source>
        <dbReference type="ARBA" id="ARBA00023163"/>
    </source>
</evidence>
<keyword evidence="10" id="KW-1185">Reference proteome</keyword>
<dbReference type="Pfam" id="PF08281">
    <property type="entry name" value="Sigma70_r4_2"/>
    <property type="match status" value="1"/>
</dbReference>
<dbReference type="NCBIfam" id="TIGR02960">
    <property type="entry name" value="SigX5"/>
    <property type="match status" value="1"/>
</dbReference>
<reference evidence="9 10" key="1">
    <citation type="submission" date="2011-11" db="EMBL/GenBank/DDBJ databases">
        <title>Whole genome shotgun sequence of Gordonia araii NBRC 100433.</title>
        <authorList>
            <person name="Yoshida Y."/>
            <person name="Hosoyama A."/>
            <person name="Tsuchikane K."/>
            <person name="Katsumata H."/>
            <person name="Yamazaki S."/>
            <person name="Fujita N."/>
        </authorList>
    </citation>
    <scope>NUCLEOTIDE SEQUENCE [LARGE SCALE GENOMIC DNA]</scope>
    <source>
        <strain evidence="9 10">NBRC 100433</strain>
    </source>
</reference>
<dbReference type="STRING" id="1073574.GOARA_063_01520"/>
<dbReference type="GO" id="GO:0006352">
    <property type="term" value="P:DNA-templated transcription initiation"/>
    <property type="evidence" value="ECO:0007669"/>
    <property type="project" value="InterPro"/>
</dbReference>
<dbReference type="NCBIfam" id="NF006089">
    <property type="entry name" value="PRK08241.1"/>
    <property type="match status" value="1"/>
</dbReference>
<evidence type="ECO:0000259" key="7">
    <source>
        <dbReference type="Pfam" id="PF04542"/>
    </source>
</evidence>
<keyword evidence="5" id="KW-0238">DNA-binding</keyword>
<sequence length="344" mass="37577">MPSESRRGHIKAWNRATLPMMIDSVQPADDAPIAERLESLRIPLTGYCYRMLGGAGETEDAVQETLLRAFRQFDSYDADRARLTTWIHRIAHNVCVDILRSAQRRASPMDLSVLGEGASANAFDDPVPPGTFVDPMPSARLLTGSDPAARVVAKESIRLAFVAALQTLTPRQRAVLILRDVLAFSALETAQILDVSTASVNSALQRARAELAATSTSSRGLSDEEIASLADRYARAFETHDVDGLIAVLHEDATTSMPPFRWWLRGGVTIATLMGRSEACAHDRLIGIDVNGQPGFGQFRPDDDGVLRPFALIALEFRDGRIGHSTTFFGTEARFAEFGLPDQL</sequence>
<dbReference type="GO" id="GO:0016987">
    <property type="term" value="F:sigma factor activity"/>
    <property type="evidence" value="ECO:0007669"/>
    <property type="project" value="UniProtKB-KW"/>
</dbReference>
<dbReference type="InterPro" id="IPR039425">
    <property type="entry name" value="RNA_pol_sigma-70-like"/>
</dbReference>
<dbReference type="Gene3D" id="3.10.450.50">
    <property type="match status" value="1"/>
</dbReference>
<dbReference type="AlphaFoldDB" id="G7H528"/>
<comment type="similarity">
    <text evidence="1">Belongs to the sigma-70 factor family. ECF subfamily.</text>
</comment>
<dbReference type="SUPFAM" id="SSF88659">
    <property type="entry name" value="Sigma3 and sigma4 domains of RNA polymerase sigma factors"/>
    <property type="match status" value="1"/>
</dbReference>